<protein>
    <submittedName>
        <fullName evidence="2">Uncharacterized protein</fullName>
    </submittedName>
</protein>
<name>A0A5E8BP66_9ASCO</name>
<dbReference type="GeneID" id="43582218"/>
<evidence type="ECO:0000313" key="3">
    <source>
        <dbReference type="Proteomes" id="UP000398389"/>
    </source>
</evidence>
<evidence type="ECO:0000256" key="1">
    <source>
        <dbReference type="SAM" id="Phobius"/>
    </source>
</evidence>
<proteinExistence type="predicted"/>
<dbReference type="EMBL" id="CABVLU010000003">
    <property type="protein sequence ID" value="VVT53093.1"/>
    <property type="molecule type" value="Genomic_DNA"/>
</dbReference>
<accession>A0A5E8BP66</accession>
<dbReference type="PROSITE" id="PS51257">
    <property type="entry name" value="PROKAR_LIPOPROTEIN"/>
    <property type="match status" value="1"/>
</dbReference>
<organism evidence="2 3">
    <name type="scientific">Magnusiomyces paraingens</name>
    <dbReference type="NCBI Taxonomy" id="2606893"/>
    <lineage>
        <taxon>Eukaryota</taxon>
        <taxon>Fungi</taxon>
        <taxon>Dikarya</taxon>
        <taxon>Ascomycota</taxon>
        <taxon>Saccharomycotina</taxon>
        <taxon>Dipodascomycetes</taxon>
        <taxon>Dipodascales</taxon>
        <taxon>Dipodascaceae</taxon>
        <taxon>Magnusiomyces</taxon>
    </lineage>
</organism>
<keyword evidence="3" id="KW-1185">Reference proteome</keyword>
<dbReference type="Proteomes" id="UP000398389">
    <property type="component" value="Unassembled WGS sequence"/>
</dbReference>
<keyword evidence="1" id="KW-0812">Transmembrane</keyword>
<keyword evidence="1" id="KW-0472">Membrane</keyword>
<keyword evidence="1" id="KW-1133">Transmembrane helix</keyword>
<dbReference type="AlphaFoldDB" id="A0A5E8BP66"/>
<reference evidence="2 3" key="1">
    <citation type="submission" date="2019-09" db="EMBL/GenBank/DDBJ databases">
        <authorList>
            <person name="Brejova B."/>
        </authorList>
    </citation>
    <scope>NUCLEOTIDE SEQUENCE [LARGE SCALE GENOMIC DNA]</scope>
</reference>
<feature type="transmembrane region" description="Helical" evidence="1">
    <location>
        <begin position="277"/>
        <end position="294"/>
    </location>
</feature>
<dbReference type="RefSeq" id="XP_031854009.1">
    <property type="nucleotide sequence ID" value="XM_031998118.1"/>
</dbReference>
<gene>
    <name evidence="2" type="ORF">SAPINGB_P003400</name>
</gene>
<sequence>MIVKSVASALTMASIASCSMLDFGGIFKRATLPDSFYGTVSSSVAPYNGDLSVVASFFGNSDSATATTTGAAQTTSKGTIVTISSQVPTPSSSSSTIIWWTPETTSTPTSTSSIVWWTPESASTSTSSVVNLWTQSSNAQTTSSSQSSSVSVAPYTANLTQFYLDYFSSRYYYVNQYATFFQTHVFSEIGTESAKLSGFLTYTDSSYTTLLSSDPQLTSALSNAATQFPWYTQWYQAQYLAYEATATAVSSQSSSITSSSSAGVSFGGSLEKDKMRVLTLQIGAIIAALVYLFIF</sequence>
<evidence type="ECO:0000313" key="2">
    <source>
        <dbReference type="EMBL" id="VVT53093.1"/>
    </source>
</evidence>